<dbReference type="PATRIC" id="fig|1069640.6.peg.611"/>
<organism evidence="2 3">
    <name type="scientific">Sneathia vaginalis</name>
    <dbReference type="NCBI Taxonomy" id="187101"/>
    <lineage>
        <taxon>Bacteria</taxon>
        <taxon>Fusobacteriati</taxon>
        <taxon>Fusobacteriota</taxon>
        <taxon>Fusobacteriia</taxon>
        <taxon>Fusobacteriales</taxon>
        <taxon>Leptotrichiaceae</taxon>
        <taxon>Sneathia</taxon>
    </lineage>
</organism>
<evidence type="ECO:0000313" key="2">
    <source>
        <dbReference type="EMBL" id="AKC95520.1"/>
    </source>
</evidence>
<gene>
    <name evidence="2" type="ORF">VC03_03130</name>
</gene>
<evidence type="ECO:0000259" key="1">
    <source>
        <dbReference type="Pfam" id="PF18813"/>
    </source>
</evidence>
<dbReference type="InterPro" id="IPR041420">
    <property type="entry name" value="PBECR4"/>
</dbReference>
<dbReference type="HOGENOM" id="CLU_075774_0_0_0"/>
<reference evidence="2 3" key="1">
    <citation type="journal article" date="2012" name="BMC Genomics">
        <title>Genomic sequence analysis and characterization of Sneathia amnii sp. nov.</title>
        <authorList>
            <consortium name="Vaginal Microbiome Consortium (additional members)"/>
            <person name="Harwich M.D.Jr."/>
            <person name="Serrano M.G."/>
            <person name="Fettweis J.M."/>
            <person name="Alves J.M."/>
            <person name="Reimers M.A."/>
            <person name="Buck G.A."/>
            <person name="Jefferson K.K."/>
        </authorList>
    </citation>
    <scope>NUCLEOTIDE SEQUENCE [LARGE SCALE GENOMIC DNA]</scope>
    <source>
        <strain evidence="2 3">SN35</strain>
    </source>
</reference>
<keyword evidence="3" id="KW-1185">Reference proteome</keyword>
<dbReference type="RefSeq" id="WP_046328626.1">
    <property type="nucleotide sequence ID" value="NZ_CP011280.1"/>
</dbReference>
<feature type="domain" description="Phage-Barnase-EndoU-ColicinE5/D-RelE like nuclease 4" evidence="1">
    <location>
        <begin position="3"/>
        <end position="195"/>
    </location>
</feature>
<dbReference type="OrthoDB" id="9792687at2"/>
<sequence>MNKIKEIYNWYKQFNNKEIVIQTENKNLGIKITNTALPHLLGLQYIEEKATKLIGTDLIKLIKNIDDDNVFYKKILKNNFKMLESVKNRINNFEEFMKNLENAILVENTYDSTLKSQHFFIQTKENKILHLGLIDAGYSDIPVEFDVIDKKYLETFIQEKTNKRYKDTQIVEHVKNIYEYVNDELKYFSFDIEKQEKLEEVAKIDKNYDYHEALNKSIEEIKKEKQTIDMWSNWKNRSYDDDWER</sequence>
<dbReference type="AlphaFoldDB" id="A0A0E3ZAA3"/>
<proteinExistence type="predicted"/>
<name>A0A0E3ZAA3_9FUSO</name>
<dbReference type="EMBL" id="CP011280">
    <property type="protein sequence ID" value="AKC95520.1"/>
    <property type="molecule type" value="Genomic_DNA"/>
</dbReference>
<dbReference type="Proteomes" id="UP000033103">
    <property type="component" value="Chromosome"/>
</dbReference>
<dbReference type="KEGG" id="sns:VC03_03130"/>
<accession>A0A0E3ZAA3</accession>
<dbReference type="Pfam" id="PF18813">
    <property type="entry name" value="PBECR4"/>
    <property type="match status" value="1"/>
</dbReference>
<evidence type="ECO:0000313" key="3">
    <source>
        <dbReference type="Proteomes" id="UP000033103"/>
    </source>
</evidence>
<protein>
    <recommendedName>
        <fullName evidence="1">Phage-Barnase-EndoU-ColicinE5/D-RelE like nuclease 4 domain-containing protein</fullName>
    </recommendedName>
</protein>